<evidence type="ECO:0000256" key="2">
    <source>
        <dbReference type="SAM" id="Phobius"/>
    </source>
</evidence>
<proteinExistence type="predicted"/>
<name>A0A8H3QWL6_9GLOM</name>
<evidence type="ECO:0000256" key="1">
    <source>
        <dbReference type="SAM" id="MobiDB-lite"/>
    </source>
</evidence>
<comment type="caution">
    <text evidence="3">The sequence shown here is derived from an EMBL/GenBank/DDBJ whole genome shotgun (WGS) entry which is preliminary data.</text>
</comment>
<keyword evidence="2" id="KW-0812">Transmembrane</keyword>
<feature type="region of interest" description="Disordered" evidence="1">
    <location>
        <begin position="1"/>
        <end position="38"/>
    </location>
</feature>
<keyword evidence="2" id="KW-1133">Transmembrane helix</keyword>
<dbReference type="AlphaFoldDB" id="A0A8H3QWL6"/>
<accession>A0A8H3QWL6</accession>
<feature type="compositionally biased region" description="Polar residues" evidence="1">
    <location>
        <begin position="1"/>
        <end position="31"/>
    </location>
</feature>
<evidence type="ECO:0000313" key="4">
    <source>
        <dbReference type="Proteomes" id="UP000615446"/>
    </source>
</evidence>
<protein>
    <submittedName>
        <fullName evidence="3">Uncharacterized protein</fullName>
    </submittedName>
</protein>
<evidence type="ECO:0000313" key="3">
    <source>
        <dbReference type="EMBL" id="GES94863.1"/>
    </source>
</evidence>
<dbReference type="Proteomes" id="UP000615446">
    <property type="component" value="Unassembled WGS sequence"/>
</dbReference>
<gene>
    <name evidence="3" type="ORF">RCL2_002156200</name>
</gene>
<keyword evidence="2" id="KW-0472">Membrane</keyword>
<reference evidence="3" key="1">
    <citation type="submission" date="2019-10" db="EMBL/GenBank/DDBJ databases">
        <title>Conservation and host-specific expression of non-tandemly repeated heterogenous ribosome RNA gene in arbuscular mycorrhizal fungi.</title>
        <authorList>
            <person name="Maeda T."/>
            <person name="Kobayashi Y."/>
            <person name="Nakagawa T."/>
            <person name="Ezawa T."/>
            <person name="Yamaguchi K."/>
            <person name="Bino T."/>
            <person name="Nishimoto Y."/>
            <person name="Shigenobu S."/>
            <person name="Kawaguchi M."/>
        </authorList>
    </citation>
    <scope>NUCLEOTIDE SEQUENCE</scope>
    <source>
        <strain evidence="3">HR1</strain>
    </source>
</reference>
<organism evidence="3 4">
    <name type="scientific">Rhizophagus clarus</name>
    <dbReference type="NCBI Taxonomy" id="94130"/>
    <lineage>
        <taxon>Eukaryota</taxon>
        <taxon>Fungi</taxon>
        <taxon>Fungi incertae sedis</taxon>
        <taxon>Mucoromycota</taxon>
        <taxon>Glomeromycotina</taxon>
        <taxon>Glomeromycetes</taxon>
        <taxon>Glomerales</taxon>
        <taxon>Glomeraceae</taxon>
        <taxon>Rhizophagus</taxon>
    </lineage>
</organism>
<feature type="transmembrane region" description="Helical" evidence="2">
    <location>
        <begin position="89"/>
        <end position="108"/>
    </location>
</feature>
<sequence>MAEITITENTSATSGTPNTSGNTISRTPNMSGGTGTGTTTLPLDLQKIYTDLPTSARLFYDGLSTHTERLSYINSIRDDRRKNRKRGSALVNLLCIITVLILTISPLVEEKPNNEIISYPSNKSLLISLIYFGS</sequence>
<dbReference type="EMBL" id="BLAL01000239">
    <property type="protein sequence ID" value="GES94863.1"/>
    <property type="molecule type" value="Genomic_DNA"/>
</dbReference>